<name>A0ABQ4T410_METOR</name>
<comment type="caution">
    <text evidence="10">The sequence shown here is derived from an EMBL/GenBank/DDBJ whole genome shotgun (WGS) entry which is preliminary data.</text>
</comment>
<evidence type="ECO:0000256" key="2">
    <source>
        <dbReference type="ARBA" id="ARBA00012438"/>
    </source>
</evidence>
<dbReference type="InterPro" id="IPR013655">
    <property type="entry name" value="PAS_fold_3"/>
</dbReference>
<dbReference type="SUPFAM" id="SSF47384">
    <property type="entry name" value="Homodimeric domain of signal transducing histidine kinase"/>
    <property type="match status" value="1"/>
</dbReference>
<keyword evidence="6" id="KW-0472">Membrane</keyword>
<dbReference type="Pfam" id="PF00512">
    <property type="entry name" value="HisKA"/>
    <property type="match status" value="1"/>
</dbReference>
<evidence type="ECO:0000256" key="6">
    <source>
        <dbReference type="SAM" id="Phobius"/>
    </source>
</evidence>
<dbReference type="RefSeq" id="WP_238310306.1">
    <property type="nucleotide sequence ID" value="NZ_BPQV01000003.1"/>
</dbReference>
<dbReference type="InterPro" id="IPR005467">
    <property type="entry name" value="His_kinase_dom"/>
</dbReference>
<keyword evidence="6" id="KW-0812">Transmembrane</keyword>
<evidence type="ECO:0000259" key="7">
    <source>
        <dbReference type="PROSITE" id="PS50109"/>
    </source>
</evidence>
<keyword evidence="11" id="KW-1185">Reference proteome</keyword>
<dbReference type="InterPro" id="IPR036890">
    <property type="entry name" value="HATPase_C_sf"/>
</dbReference>
<comment type="catalytic activity">
    <reaction evidence="1">
        <text>ATP + protein L-histidine = ADP + protein N-phospho-L-histidine.</text>
        <dbReference type="EC" id="2.7.13.3"/>
    </reaction>
</comment>
<keyword evidence="5" id="KW-0418">Kinase</keyword>
<dbReference type="InterPro" id="IPR003661">
    <property type="entry name" value="HisK_dim/P_dom"/>
</dbReference>
<dbReference type="Gene3D" id="1.10.287.130">
    <property type="match status" value="1"/>
</dbReference>
<feature type="transmembrane region" description="Helical" evidence="6">
    <location>
        <begin position="42"/>
        <end position="62"/>
    </location>
</feature>
<feature type="domain" description="Histidine kinase" evidence="7">
    <location>
        <begin position="533"/>
        <end position="752"/>
    </location>
</feature>
<sequence>MPGAATASLDARLRADSILGIRRPLSPGQLRLARIERRLRTAFPILLGLFLLSSIGFAALQLQAQHTEAMRRALLDVEAYAHLATGALGQGRDVSSNESLRRLLHPRSLETGRQVLVIDADDRIVAAHPALSGGETTLTGLLEDGQPLGLLGERASPMVVRLADGTEAVAAIRTLGGTGQVAVLQPVTHVTAQWWLALRNQAILLAAVACVVLGSGLAYALQSRRAEAADAVCDQIRQRLETALGRGRCGLWDWDIARGTIFWSNSMFALLGYPPEGVLSFGRVNALIHPEDGDLYSLAQGLAASQSTVDHEFRVRGAAGDWIWLRTRAEIVEDHGDGSRHLVGIAVDVSEQRRFAETTATADMRLRDAVEAISEAFVLWDDANRLVLCNSKFRDLHALSADDATPGRRYQEIMGRGVLPPIRRELPERGGPGNAARTFEVELTDGRWLQVSERRTKDGGYVSVGTDITSLKRHQEQLVASERELIGTVKDLKRSRRTLELQTQQLADLAERHLDQKAQAEIANQAKSEFLATMSHELRTPLNAIMGFAELMESEVFGALGSQRYLDYCRDIRTSGTYLLSVIDDILHMSRIEAKRVKLSCRGLPIEGAVSRALMLVTEGARAKGVALDVEIAPNLQVHADERGLQHILVNVLQNAVKFTPAGGRVSVRARPCHGFVHVFIEDTGIGIPKSAIHKLGRPFEQVETNLTRTHKGSGLGLAIARSTAEMHGGTLRIRSEEGVGTIVLVRLPVEAPGDEAARGRASETVASLLEAAGATARPEAECPGAVPVF</sequence>
<dbReference type="InterPro" id="IPR036097">
    <property type="entry name" value="HisK_dim/P_sf"/>
</dbReference>
<dbReference type="Gene3D" id="3.30.450.20">
    <property type="entry name" value="PAS domain"/>
    <property type="match status" value="2"/>
</dbReference>
<dbReference type="SMART" id="SM00388">
    <property type="entry name" value="HisKA"/>
    <property type="match status" value="1"/>
</dbReference>
<reference evidence="10" key="1">
    <citation type="journal article" date="2021" name="Front. Microbiol.">
        <title>Comprehensive Comparative Genomics and Phenotyping of Methylobacterium Species.</title>
        <authorList>
            <person name="Alessa O."/>
            <person name="Ogura Y."/>
            <person name="Fujitani Y."/>
            <person name="Takami H."/>
            <person name="Hayashi T."/>
            <person name="Sahin N."/>
            <person name="Tani A."/>
        </authorList>
    </citation>
    <scope>NUCLEOTIDE SEQUENCE</scope>
    <source>
        <strain evidence="10">NBRC 15689</strain>
    </source>
</reference>
<dbReference type="SUPFAM" id="SSF55785">
    <property type="entry name" value="PYP-like sensor domain (PAS domain)"/>
    <property type="match status" value="2"/>
</dbReference>
<keyword evidence="4" id="KW-0808">Transferase</keyword>
<dbReference type="InterPro" id="IPR003594">
    <property type="entry name" value="HATPase_dom"/>
</dbReference>
<dbReference type="PRINTS" id="PR00344">
    <property type="entry name" value="BCTRLSENSOR"/>
</dbReference>
<evidence type="ECO:0000259" key="8">
    <source>
        <dbReference type="PROSITE" id="PS50112"/>
    </source>
</evidence>
<dbReference type="InterPro" id="IPR001610">
    <property type="entry name" value="PAC"/>
</dbReference>
<dbReference type="EC" id="2.7.13.3" evidence="2"/>
<keyword evidence="6" id="KW-1133">Transmembrane helix</keyword>
<dbReference type="EMBL" id="BPQV01000003">
    <property type="protein sequence ID" value="GJE26343.1"/>
    <property type="molecule type" value="Genomic_DNA"/>
</dbReference>
<dbReference type="Pfam" id="PF08447">
    <property type="entry name" value="PAS_3"/>
    <property type="match status" value="1"/>
</dbReference>
<dbReference type="CDD" id="cd00082">
    <property type="entry name" value="HisKA"/>
    <property type="match status" value="1"/>
</dbReference>
<protein>
    <recommendedName>
        <fullName evidence="2">histidine kinase</fullName>
        <ecNumber evidence="2">2.7.13.3</ecNumber>
    </recommendedName>
</protein>
<dbReference type="InterPro" id="IPR004358">
    <property type="entry name" value="Sig_transdc_His_kin-like_C"/>
</dbReference>
<dbReference type="NCBIfam" id="TIGR00229">
    <property type="entry name" value="sensory_box"/>
    <property type="match status" value="1"/>
</dbReference>
<dbReference type="Proteomes" id="UP001055156">
    <property type="component" value="Unassembled WGS sequence"/>
</dbReference>
<dbReference type="InterPro" id="IPR035965">
    <property type="entry name" value="PAS-like_dom_sf"/>
</dbReference>
<dbReference type="PANTHER" id="PTHR43047">
    <property type="entry name" value="TWO-COMPONENT HISTIDINE PROTEIN KINASE"/>
    <property type="match status" value="1"/>
</dbReference>
<dbReference type="PROSITE" id="PS50109">
    <property type="entry name" value="HIS_KIN"/>
    <property type="match status" value="1"/>
</dbReference>
<dbReference type="InterPro" id="IPR000700">
    <property type="entry name" value="PAS-assoc_C"/>
</dbReference>
<dbReference type="Pfam" id="PF12860">
    <property type="entry name" value="PAS_7"/>
    <property type="match status" value="1"/>
</dbReference>
<dbReference type="Gene3D" id="3.30.565.10">
    <property type="entry name" value="Histidine kinase-like ATPase, C-terminal domain"/>
    <property type="match status" value="1"/>
</dbReference>
<evidence type="ECO:0000313" key="11">
    <source>
        <dbReference type="Proteomes" id="UP001055156"/>
    </source>
</evidence>
<dbReference type="Pfam" id="PF02518">
    <property type="entry name" value="HATPase_c"/>
    <property type="match status" value="1"/>
</dbReference>
<reference evidence="10" key="2">
    <citation type="submission" date="2021-08" db="EMBL/GenBank/DDBJ databases">
        <authorList>
            <person name="Tani A."/>
            <person name="Ola A."/>
            <person name="Ogura Y."/>
            <person name="Katsura K."/>
            <person name="Hayashi T."/>
        </authorList>
    </citation>
    <scope>NUCLEOTIDE SEQUENCE</scope>
    <source>
        <strain evidence="10">NBRC 15689</strain>
    </source>
</reference>
<proteinExistence type="predicted"/>
<organism evidence="10 11">
    <name type="scientific">Methylobacterium organophilum</name>
    <dbReference type="NCBI Taxonomy" id="410"/>
    <lineage>
        <taxon>Bacteria</taxon>
        <taxon>Pseudomonadati</taxon>
        <taxon>Pseudomonadota</taxon>
        <taxon>Alphaproteobacteria</taxon>
        <taxon>Hyphomicrobiales</taxon>
        <taxon>Methylobacteriaceae</taxon>
        <taxon>Methylobacterium</taxon>
    </lineage>
</organism>
<dbReference type="PANTHER" id="PTHR43047:SF72">
    <property type="entry name" value="OSMOSENSING HISTIDINE PROTEIN KINASE SLN1"/>
    <property type="match status" value="1"/>
</dbReference>
<dbReference type="CDD" id="cd16922">
    <property type="entry name" value="HATPase_EvgS-ArcB-TorS-like"/>
    <property type="match status" value="1"/>
</dbReference>
<dbReference type="InterPro" id="IPR000014">
    <property type="entry name" value="PAS"/>
</dbReference>
<evidence type="ECO:0000259" key="9">
    <source>
        <dbReference type="PROSITE" id="PS50113"/>
    </source>
</evidence>
<gene>
    <name evidence="10" type="primary">pleC</name>
    <name evidence="10" type="ORF">LKMONMHP_1194</name>
</gene>
<evidence type="ECO:0000313" key="10">
    <source>
        <dbReference type="EMBL" id="GJE26343.1"/>
    </source>
</evidence>
<evidence type="ECO:0000256" key="3">
    <source>
        <dbReference type="ARBA" id="ARBA00022553"/>
    </source>
</evidence>
<dbReference type="SMART" id="SM00387">
    <property type="entry name" value="HATPase_c"/>
    <property type="match status" value="1"/>
</dbReference>
<evidence type="ECO:0000256" key="5">
    <source>
        <dbReference type="ARBA" id="ARBA00022777"/>
    </source>
</evidence>
<keyword evidence="3" id="KW-0597">Phosphoprotein</keyword>
<accession>A0ABQ4T410</accession>
<dbReference type="SUPFAM" id="SSF55874">
    <property type="entry name" value="ATPase domain of HSP90 chaperone/DNA topoisomerase II/histidine kinase"/>
    <property type="match status" value="1"/>
</dbReference>
<evidence type="ECO:0000256" key="1">
    <source>
        <dbReference type="ARBA" id="ARBA00000085"/>
    </source>
</evidence>
<dbReference type="PROSITE" id="PS50112">
    <property type="entry name" value="PAS"/>
    <property type="match status" value="1"/>
</dbReference>
<feature type="domain" description="PAS" evidence="8">
    <location>
        <begin position="261"/>
        <end position="292"/>
    </location>
</feature>
<dbReference type="SMART" id="SM00091">
    <property type="entry name" value="PAS"/>
    <property type="match status" value="2"/>
</dbReference>
<evidence type="ECO:0000256" key="4">
    <source>
        <dbReference type="ARBA" id="ARBA00022679"/>
    </source>
</evidence>
<feature type="domain" description="PAC" evidence="9">
    <location>
        <begin position="309"/>
        <end position="361"/>
    </location>
</feature>
<dbReference type="PROSITE" id="PS50113">
    <property type="entry name" value="PAC"/>
    <property type="match status" value="1"/>
</dbReference>
<dbReference type="CDD" id="cd00130">
    <property type="entry name" value="PAS"/>
    <property type="match status" value="1"/>
</dbReference>
<dbReference type="SMART" id="SM00086">
    <property type="entry name" value="PAC"/>
    <property type="match status" value="1"/>
</dbReference>